<protein>
    <submittedName>
        <fullName evidence="2">Uncharacterized protein</fullName>
    </submittedName>
</protein>
<feature type="chain" id="PRO_5043473765" evidence="1">
    <location>
        <begin position="21"/>
        <end position="149"/>
    </location>
</feature>
<reference evidence="2" key="1">
    <citation type="journal article" date="2022" name="bioRxiv">
        <title>Sequencing and chromosome-scale assembly of the giantPleurodeles waltlgenome.</title>
        <authorList>
            <person name="Brown T."/>
            <person name="Elewa A."/>
            <person name="Iarovenko S."/>
            <person name="Subramanian E."/>
            <person name="Araus A.J."/>
            <person name="Petzold A."/>
            <person name="Susuki M."/>
            <person name="Suzuki K.-i.T."/>
            <person name="Hayashi T."/>
            <person name="Toyoda A."/>
            <person name="Oliveira C."/>
            <person name="Osipova E."/>
            <person name="Leigh N.D."/>
            <person name="Simon A."/>
            <person name="Yun M.H."/>
        </authorList>
    </citation>
    <scope>NUCLEOTIDE SEQUENCE</scope>
    <source>
        <strain evidence="2">20211129_DDA</strain>
        <tissue evidence="2">Liver</tissue>
    </source>
</reference>
<dbReference type="EMBL" id="JANPWB010000016">
    <property type="protein sequence ID" value="KAJ1084018.1"/>
    <property type="molecule type" value="Genomic_DNA"/>
</dbReference>
<proteinExistence type="predicted"/>
<keyword evidence="3" id="KW-1185">Reference proteome</keyword>
<evidence type="ECO:0000256" key="1">
    <source>
        <dbReference type="SAM" id="SignalP"/>
    </source>
</evidence>
<sequence>MLPRWRCLAQCMALVRYCACDGATWCVRVLRVQAEVQQSAEEDSLLESLADSLPGPWDGPLRTRSAVSTDALLLCPRAVIAVMRHFSRYGSRLFAQVVSIKGHRAYCKENRPTEDHIVPDRVSVWLHRGPYEDFQNIIHWAPCKNMQLS</sequence>
<evidence type="ECO:0000313" key="2">
    <source>
        <dbReference type="EMBL" id="KAJ1084018.1"/>
    </source>
</evidence>
<gene>
    <name evidence="2" type="ORF">NDU88_004173</name>
</gene>
<comment type="caution">
    <text evidence="2">The sequence shown here is derived from an EMBL/GenBank/DDBJ whole genome shotgun (WGS) entry which is preliminary data.</text>
</comment>
<organism evidence="2 3">
    <name type="scientific">Pleurodeles waltl</name>
    <name type="common">Iberian ribbed newt</name>
    <dbReference type="NCBI Taxonomy" id="8319"/>
    <lineage>
        <taxon>Eukaryota</taxon>
        <taxon>Metazoa</taxon>
        <taxon>Chordata</taxon>
        <taxon>Craniata</taxon>
        <taxon>Vertebrata</taxon>
        <taxon>Euteleostomi</taxon>
        <taxon>Amphibia</taxon>
        <taxon>Batrachia</taxon>
        <taxon>Caudata</taxon>
        <taxon>Salamandroidea</taxon>
        <taxon>Salamandridae</taxon>
        <taxon>Pleurodelinae</taxon>
        <taxon>Pleurodeles</taxon>
    </lineage>
</organism>
<accession>A0AAV7L3X1</accession>
<feature type="signal peptide" evidence="1">
    <location>
        <begin position="1"/>
        <end position="20"/>
    </location>
</feature>
<name>A0AAV7L3X1_PLEWA</name>
<dbReference type="AlphaFoldDB" id="A0AAV7L3X1"/>
<keyword evidence="1" id="KW-0732">Signal</keyword>
<dbReference type="Proteomes" id="UP001066276">
    <property type="component" value="Chromosome 12"/>
</dbReference>
<evidence type="ECO:0000313" key="3">
    <source>
        <dbReference type="Proteomes" id="UP001066276"/>
    </source>
</evidence>